<keyword evidence="3" id="KW-1185">Reference proteome</keyword>
<gene>
    <name evidence="2" type="ORF">PRIP_16192</name>
</gene>
<evidence type="ECO:0000256" key="1">
    <source>
        <dbReference type="SAM" id="Phobius"/>
    </source>
</evidence>
<keyword evidence="1" id="KW-0812">Transmembrane</keyword>
<feature type="transmembrane region" description="Helical" evidence="1">
    <location>
        <begin position="27"/>
        <end position="46"/>
    </location>
</feature>
<keyword evidence="1" id="KW-0472">Membrane</keyword>
<keyword evidence="1" id="KW-1133">Transmembrane helix</keyword>
<evidence type="ECO:0000313" key="3">
    <source>
        <dbReference type="Proteomes" id="UP000019248"/>
    </source>
</evidence>
<sequence>MGYNEKTVVIYKKEGVCDLKNSRVSRFIVALVACIVVGGAGFLIFWNVNAEEVMPEVDQAKLLESNKTWIKTNTSLTLEPNLVIPIKGDNTVTTIAPNGDLILDTTNKAILARMASVNVKYKDMNRFRVRVFANKVSTVMNPAAFQYTHDNIDGFLTSYSITKGTLDKSAGPAMKLQARVEEQTLKVNEKLETVYSSSLAEKVAPILDIDPEISSQYLEDSFNLASGEVVTAYPRELHYQFSAEKTSLAFFKSDSDEEIVQPVGLEYVIKK</sequence>
<evidence type="ECO:0000313" key="2">
    <source>
        <dbReference type="EMBL" id="EUJ42510.1"/>
    </source>
</evidence>
<organism evidence="2 3">
    <name type="scientific">Listeria riparia FSL S10-1204</name>
    <dbReference type="NCBI Taxonomy" id="1265816"/>
    <lineage>
        <taxon>Bacteria</taxon>
        <taxon>Bacillati</taxon>
        <taxon>Bacillota</taxon>
        <taxon>Bacilli</taxon>
        <taxon>Bacillales</taxon>
        <taxon>Listeriaceae</taxon>
        <taxon>Listeria</taxon>
    </lineage>
</organism>
<dbReference type="PATRIC" id="fig|1265816.5.peg.3198"/>
<dbReference type="Proteomes" id="UP000019248">
    <property type="component" value="Unassembled WGS sequence"/>
</dbReference>
<dbReference type="EMBL" id="AODL01000038">
    <property type="protein sequence ID" value="EUJ42510.1"/>
    <property type="molecule type" value="Genomic_DNA"/>
</dbReference>
<reference evidence="2 3" key="1">
    <citation type="journal article" date="2014" name="Int. J. Syst. Evol. Microbiol.">
        <title>Listeria floridensis sp. nov., Listeria aquatica sp. nov., Listeria cornellensis sp. nov., Listeria riparia sp. nov. and Listeria grandensis sp. nov., from agricultural and natural environments.</title>
        <authorList>
            <person name="den Bakker H.C."/>
            <person name="Warchocki S."/>
            <person name="Wright E.M."/>
            <person name="Allred A.F."/>
            <person name="Ahlstrom C."/>
            <person name="Manuel C.S."/>
            <person name="Stasiewicz M.J."/>
            <person name="Burrell A."/>
            <person name="Roof S."/>
            <person name="Strawn L."/>
            <person name="Fortes E.D."/>
            <person name="Nightingale K.K."/>
            <person name="Kephart D."/>
            <person name="Wiedmann M."/>
        </authorList>
    </citation>
    <scope>NUCLEOTIDE SEQUENCE [LARGE SCALE GENOMIC DNA]</scope>
    <source>
        <strain evidence="2 3">FSL S10-1204</strain>
    </source>
</reference>
<name>W7D0E7_9LIST</name>
<proteinExistence type="predicted"/>
<protein>
    <submittedName>
        <fullName evidence="2">Uncharacterized protein</fullName>
    </submittedName>
</protein>
<dbReference type="AlphaFoldDB" id="W7D0E7"/>
<comment type="caution">
    <text evidence="2">The sequence shown here is derived from an EMBL/GenBank/DDBJ whole genome shotgun (WGS) entry which is preliminary data.</text>
</comment>
<accession>W7D0E7</accession>